<evidence type="ECO:0000313" key="4">
    <source>
        <dbReference type="Proteomes" id="UP000000557"/>
    </source>
</evidence>
<accession>Q7NKR3</accession>
<dbReference type="eggNOG" id="COG4636">
    <property type="taxonomic scope" value="Bacteria"/>
</dbReference>
<evidence type="ECO:0000256" key="1">
    <source>
        <dbReference type="SAM" id="MobiDB-lite"/>
    </source>
</evidence>
<dbReference type="Gene3D" id="3.90.1570.10">
    <property type="entry name" value="tt1808, chain A"/>
    <property type="match status" value="1"/>
</dbReference>
<evidence type="ECO:0000313" key="3">
    <source>
        <dbReference type="EMBL" id="BAC89355.1"/>
    </source>
</evidence>
<proteinExistence type="predicted"/>
<feature type="domain" description="Putative restriction endonuclease" evidence="2">
    <location>
        <begin position="50"/>
        <end position="164"/>
    </location>
</feature>
<organism evidence="3 4">
    <name type="scientific">Gloeobacter violaceus (strain ATCC 29082 / PCC 7421)</name>
    <dbReference type="NCBI Taxonomy" id="251221"/>
    <lineage>
        <taxon>Bacteria</taxon>
        <taxon>Bacillati</taxon>
        <taxon>Cyanobacteriota</taxon>
        <taxon>Cyanophyceae</taxon>
        <taxon>Gloeobacterales</taxon>
        <taxon>Gloeobacteraceae</taxon>
        <taxon>Gloeobacter</taxon>
    </lineage>
</organism>
<protein>
    <submittedName>
        <fullName evidence="3">Gll1414 protein</fullName>
    </submittedName>
</protein>
<dbReference type="SUPFAM" id="SSF52980">
    <property type="entry name" value="Restriction endonuclease-like"/>
    <property type="match status" value="1"/>
</dbReference>
<dbReference type="PANTHER" id="PTHR33352">
    <property type="entry name" value="SLR1095 PROTEIN"/>
    <property type="match status" value="1"/>
</dbReference>
<dbReference type="EMBL" id="BA000045">
    <property type="protein sequence ID" value="BAC89355.1"/>
    <property type="molecule type" value="Genomic_DNA"/>
</dbReference>
<dbReference type="EnsemblBacteria" id="BAC89355">
    <property type="protein sequence ID" value="BAC89355"/>
    <property type="gene ID" value="BAC89355"/>
</dbReference>
<reference evidence="3 4" key="1">
    <citation type="journal article" date="2003" name="DNA Res.">
        <title>Complete genome structure of Gloeobacter violaceus PCC 7421, a cyanobacterium that lacks thylakoids.</title>
        <authorList>
            <person name="Nakamura Y."/>
            <person name="Kaneko T."/>
            <person name="Sato S."/>
            <person name="Mimuro M."/>
            <person name="Miyashita H."/>
            <person name="Tsuchiya T."/>
            <person name="Sasamoto S."/>
            <person name="Watanabe A."/>
            <person name="Kawashima K."/>
            <person name="Kishida Y."/>
            <person name="Kiyokawa C."/>
            <person name="Kohara M."/>
            <person name="Matsumoto M."/>
            <person name="Matsuno A."/>
            <person name="Nakazaki N."/>
            <person name="Shimpo S."/>
            <person name="Takeuchi C."/>
            <person name="Yamada M."/>
            <person name="Tabata S."/>
        </authorList>
    </citation>
    <scope>NUCLEOTIDE SEQUENCE [LARGE SCALE GENOMIC DNA]</scope>
    <source>
        <strain evidence="4">ATCC 29082 / PCC 7421</strain>
    </source>
</reference>
<reference evidence="3 4" key="2">
    <citation type="journal article" date="2003" name="DNA Res.">
        <title>Complete genome structure of Gloeobacter violaceus PCC 7421, a cyanobacterium that lacks thylakoids (supplement).</title>
        <authorList>
            <person name="Nakamura Y."/>
            <person name="Kaneko T."/>
            <person name="Sato S."/>
            <person name="Mimuro M."/>
            <person name="Miyashita H."/>
            <person name="Tsuchiya T."/>
            <person name="Sasamoto S."/>
            <person name="Watanabe A."/>
            <person name="Kawashima K."/>
            <person name="Kishida Y."/>
            <person name="Kiyokawa C."/>
            <person name="Kohara M."/>
            <person name="Matsumoto M."/>
            <person name="Matsuno A."/>
            <person name="Nakazaki N."/>
            <person name="Shimpo S."/>
            <person name="Takeuchi C."/>
            <person name="Yamada M."/>
            <person name="Tabata S."/>
        </authorList>
    </citation>
    <scope>NUCLEOTIDE SEQUENCE [LARGE SCALE GENOMIC DNA]</scope>
    <source>
        <strain evidence="4">ATCC 29082 / PCC 7421</strain>
    </source>
</reference>
<dbReference type="PhylomeDB" id="Q7NKR3"/>
<dbReference type="AlphaFoldDB" id="Q7NKR3"/>
<feature type="compositionally biased region" description="Polar residues" evidence="1">
    <location>
        <begin position="270"/>
        <end position="280"/>
    </location>
</feature>
<dbReference type="CDD" id="cd06260">
    <property type="entry name" value="DUF820-like"/>
    <property type="match status" value="1"/>
</dbReference>
<dbReference type="STRING" id="251221.gene:10758897"/>
<dbReference type="InterPro" id="IPR008538">
    <property type="entry name" value="Uma2"/>
</dbReference>
<evidence type="ECO:0000259" key="2">
    <source>
        <dbReference type="Pfam" id="PF05685"/>
    </source>
</evidence>
<keyword evidence="4" id="KW-1185">Reference proteome</keyword>
<feature type="region of interest" description="Disordered" evidence="1">
    <location>
        <begin position="208"/>
        <end position="280"/>
    </location>
</feature>
<dbReference type="KEGG" id="gvi:gll1414"/>
<dbReference type="Pfam" id="PF05685">
    <property type="entry name" value="Uma2"/>
    <property type="match status" value="1"/>
</dbReference>
<dbReference type="InterPro" id="IPR011335">
    <property type="entry name" value="Restrct_endonuc-II-like"/>
</dbReference>
<dbReference type="Proteomes" id="UP000000557">
    <property type="component" value="Chromosome"/>
</dbReference>
<name>Q7NKR3_GLOVI</name>
<dbReference type="InterPro" id="IPR012296">
    <property type="entry name" value="Nuclease_put_TT1808"/>
</dbReference>
<dbReference type="InParanoid" id="Q7NKR3"/>
<dbReference type="PATRIC" id="fig|251221.4.peg.1444"/>
<dbReference type="OrthoDB" id="450749at2"/>
<feature type="compositionally biased region" description="Basic and acidic residues" evidence="1">
    <location>
        <begin position="250"/>
        <end position="260"/>
    </location>
</feature>
<sequence>MGGLLWQATAQTYPLVLYTQAVIYPESDGKPMSDNTRQFRWIVYIKEGLEWLFADDPNVFVAGDLLWYPVEGDNKIRQAPDAMVAFGRPKGDRGSYRQWEEDNIPPQVVFEVLSPGNTISEMTRKFQFYHRHGVEEYYLYDPDEGTLDGFVREEGALVGIERMEGWVSPRLGTRFGITPQGDLQLWRPDGTPFESYVEIAARAAQEKQRAAQESLRAQSAEQRAEQESLRAQSAEQRAEQESLRAQSAEQRAERLAERLRQLGIDPDNGELSSQTPRKPC</sequence>
<dbReference type="PANTHER" id="PTHR33352:SF2">
    <property type="entry name" value="SLL0995 PROTEIN"/>
    <property type="match status" value="1"/>
</dbReference>
<dbReference type="HOGENOM" id="CLU_075279_0_0_3"/>
<gene>
    <name evidence="3" type="ordered locus">gll1414</name>
</gene>